<feature type="signal peptide" evidence="1">
    <location>
        <begin position="1"/>
        <end position="18"/>
    </location>
</feature>
<organism evidence="3">
    <name type="scientific">Glycine max</name>
    <name type="common">Soybean</name>
    <name type="synonym">Glycine hispida</name>
    <dbReference type="NCBI Taxonomy" id="3847"/>
    <lineage>
        <taxon>Eukaryota</taxon>
        <taxon>Viridiplantae</taxon>
        <taxon>Streptophyta</taxon>
        <taxon>Embryophyta</taxon>
        <taxon>Tracheophyta</taxon>
        <taxon>Spermatophyta</taxon>
        <taxon>Magnoliopsida</taxon>
        <taxon>eudicotyledons</taxon>
        <taxon>Gunneridae</taxon>
        <taxon>Pentapetalae</taxon>
        <taxon>rosids</taxon>
        <taxon>fabids</taxon>
        <taxon>Fabales</taxon>
        <taxon>Fabaceae</taxon>
        <taxon>Papilionoideae</taxon>
        <taxon>50 kb inversion clade</taxon>
        <taxon>NPAAA clade</taxon>
        <taxon>indigoferoid/millettioid clade</taxon>
        <taxon>Phaseoleae</taxon>
        <taxon>Glycine</taxon>
        <taxon>Glycine subgen. Soja</taxon>
    </lineage>
</organism>
<reference evidence="2 3" key="1">
    <citation type="journal article" date="2010" name="Nature">
        <title>Genome sequence of the palaeopolyploid soybean.</title>
        <authorList>
            <person name="Schmutz J."/>
            <person name="Cannon S.B."/>
            <person name="Schlueter J."/>
            <person name="Ma J."/>
            <person name="Mitros T."/>
            <person name="Nelson W."/>
            <person name="Hyten D.L."/>
            <person name="Song Q."/>
            <person name="Thelen J.J."/>
            <person name="Cheng J."/>
            <person name="Xu D."/>
            <person name="Hellsten U."/>
            <person name="May G.D."/>
            <person name="Yu Y."/>
            <person name="Sakurai T."/>
            <person name="Umezawa T."/>
            <person name="Bhattacharyya M.K."/>
            <person name="Sandhu D."/>
            <person name="Valliyodan B."/>
            <person name="Lindquist E."/>
            <person name="Peto M."/>
            <person name="Grant D."/>
            <person name="Shu S."/>
            <person name="Goodstein D."/>
            <person name="Barry K."/>
            <person name="Futrell-Griggs M."/>
            <person name="Abernathy B."/>
            <person name="Du J."/>
            <person name="Tian Z."/>
            <person name="Zhu L."/>
            <person name="Gill N."/>
            <person name="Joshi T."/>
            <person name="Libault M."/>
            <person name="Sethuraman A."/>
            <person name="Zhang X.-C."/>
            <person name="Shinozaki K."/>
            <person name="Nguyen H.T."/>
            <person name="Wing R.A."/>
            <person name="Cregan P."/>
            <person name="Specht J."/>
            <person name="Grimwood J."/>
            <person name="Rokhsar D."/>
            <person name="Stacey G."/>
            <person name="Shoemaker R.C."/>
            <person name="Jackson S.A."/>
        </authorList>
    </citation>
    <scope>NUCLEOTIDE SEQUENCE [LARGE SCALE GENOMIC DNA]</scope>
    <source>
        <strain evidence="3">cv. Williams 82</strain>
        <tissue evidence="2">Callus</tissue>
    </source>
</reference>
<keyword evidence="4" id="KW-1185">Reference proteome</keyword>
<protein>
    <submittedName>
        <fullName evidence="2 3">Uncharacterized protein</fullName>
    </submittedName>
</protein>
<reference evidence="3" key="2">
    <citation type="submission" date="2018-02" db="UniProtKB">
        <authorList>
            <consortium name="EnsemblPlants"/>
        </authorList>
    </citation>
    <scope>IDENTIFICATION</scope>
    <source>
        <strain evidence="3">Williams 82</strain>
    </source>
</reference>
<accession>K7LBV7</accession>
<evidence type="ECO:0000313" key="2">
    <source>
        <dbReference type="EMBL" id="KRH37202.1"/>
    </source>
</evidence>
<gene>
    <name evidence="2" type="ORF">GLYMA_09G051300</name>
</gene>
<dbReference type="InParanoid" id="K7LBV7"/>
<keyword evidence="1" id="KW-0732">Signal</keyword>
<dbReference type="EMBL" id="CM000842">
    <property type="protein sequence ID" value="KRH37202.1"/>
    <property type="molecule type" value="Genomic_DNA"/>
</dbReference>
<evidence type="ECO:0000313" key="3">
    <source>
        <dbReference type="EnsemblPlants" id="KRH37202"/>
    </source>
</evidence>
<name>K7LBV7_SOYBN</name>
<proteinExistence type="predicted"/>
<evidence type="ECO:0000256" key="1">
    <source>
        <dbReference type="SAM" id="SignalP"/>
    </source>
</evidence>
<dbReference type="HOGENOM" id="CLU_2727272_0_0_1"/>
<dbReference type="Proteomes" id="UP000008827">
    <property type="component" value="Chromosome 9"/>
</dbReference>
<reference evidence="2" key="3">
    <citation type="submission" date="2018-07" db="EMBL/GenBank/DDBJ databases">
        <title>WGS assembly of Glycine max.</title>
        <authorList>
            <person name="Schmutz J."/>
            <person name="Cannon S."/>
            <person name="Schlueter J."/>
            <person name="Ma J."/>
            <person name="Mitros T."/>
            <person name="Nelson W."/>
            <person name="Hyten D."/>
            <person name="Song Q."/>
            <person name="Thelen J."/>
            <person name="Cheng J."/>
            <person name="Xu D."/>
            <person name="Hellsten U."/>
            <person name="May G."/>
            <person name="Yu Y."/>
            <person name="Sakurai T."/>
            <person name="Umezawa T."/>
            <person name="Bhattacharyya M."/>
            <person name="Sandhu D."/>
            <person name="Valliyodan B."/>
            <person name="Lindquist E."/>
            <person name="Peto M."/>
            <person name="Grant D."/>
            <person name="Shu S."/>
            <person name="Goodstein D."/>
            <person name="Barry K."/>
            <person name="Futrell-Griggs M."/>
            <person name="Abernathy B."/>
            <person name="Du J."/>
            <person name="Tian Z."/>
            <person name="Zhu L."/>
            <person name="Gill N."/>
            <person name="Joshi T."/>
            <person name="Libault M."/>
            <person name="Sethuraman A."/>
            <person name="Zhang X."/>
            <person name="Shinozaki K."/>
            <person name="Nguyen H."/>
            <person name="Wing R."/>
            <person name="Cregan P."/>
            <person name="Specht J."/>
            <person name="Grimwood J."/>
            <person name="Rokhsar D."/>
            <person name="Stacey G."/>
            <person name="Shoemaker R."/>
            <person name="Jackson S."/>
        </authorList>
    </citation>
    <scope>NUCLEOTIDE SEQUENCE</scope>
    <source>
        <tissue evidence="2">Callus</tissue>
    </source>
</reference>
<dbReference type="PaxDb" id="3847-GLYMA09G05645.1"/>
<dbReference type="EnsemblPlants" id="KRH37202">
    <property type="protein sequence ID" value="KRH37202"/>
    <property type="gene ID" value="GLYMA_09G051300"/>
</dbReference>
<evidence type="ECO:0000313" key="4">
    <source>
        <dbReference type="Proteomes" id="UP000008827"/>
    </source>
</evidence>
<dbReference type="Gramene" id="KRH37202">
    <property type="protein sequence ID" value="KRH37202"/>
    <property type="gene ID" value="GLYMA_09G051300"/>
</dbReference>
<feature type="chain" id="PRO_5014581091" evidence="1">
    <location>
        <begin position="19"/>
        <end position="72"/>
    </location>
</feature>
<dbReference type="AlphaFoldDB" id="K7LBV7"/>
<sequence>MSLCLILLGICCVPVFVSDSYTFIIASYLCPVLYPCFLLKNPKLFTSQLQEPRMSAHPFSVKLFYSGVDNFS</sequence>